<proteinExistence type="predicted"/>
<reference evidence="2 3" key="1">
    <citation type="journal article" date="2019" name="Commun. Biol.">
        <title>The bagworm genome reveals a unique fibroin gene that provides high tensile strength.</title>
        <authorList>
            <person name="Kono N."/>
            <person name="Nakamura H."/>
            <person name="Ohtoshi R."/>
            <person name="Tomita M."/>
            <person name="Numata K."/>
            <person name="Arakawa K."/>
        </authorList>
    </citation>
    <scope>NUCLEOTIDE SEQUENCE [LARGE SCALE GENOMIC DNA]</scope>
</reference>
<dbReference type="AlphaFoldDB" id="A0A4C1UX89"/>
<organism evidence="2 3">
    <name type="scientific">Eumeta variegata</name>
    <name type="common">Bagworm moth</name>
    <name type="synonym">Eumeta japonica</name>
    <dbReference type="NCBI Taxonomy" id="151549"/>
    <lineage>
        <taxon>Eukaryota</taxon>
        <taxon>Metazoa</taxon>
        <taxon>Ecdysozoa</taxon>
        <taxon>Arthropoda</taxon>
        <taxon>Hexapoda</taxon>
        <taxon>Insecta</taxon>
        <taxon>Pterygota</taxon>
        <taxon>Neoptera</taxon>
        <taxon>Endopterygota</taxon>
        <taxon>Lepidoptera</taxon>
        <taxon>Glossata</taxon>
        <taxon>Ditrysia</taxon>
        <taxon>Tineoidea</taxon>
        <taxon>Psychidae</taxon>
        <taxon>Oiketicinae</taxon>
        <taxon>Eumeta</taxon>
    </lineage>
</organism>
<keyword evidence="1" id="KW-0812">Transmembrane</keyword>
<keyword evidence="3" id="KW-1185">Reference proteome</keyword>
<name>A0A4C1UX89_EUMVA</name>
<dbReference type="EMBL" id="BGZK01000232">
    <property type="protein sequence ID" value="GBP30384.1"/>
    <property type="molecule type" value="Genomic_DNA"/>
</dbReference>
<protein>
    <submittedName>
        <fullName evidence="2">Uncharacterized protein</fullName>
    </submittedName>
</protein>
<evidence type="ECO:0000313" key="2">
    <source>
        <dbReference type="EMBL" id="GBP30384.1"/>
    </source>
</evidence>
<dbReference type="OrthoDB" id="7480422at2759"/>
<keyword evidence="1" id="KW-1133">Transmembrane helix</keyword>
<evidence type="ECO:0000313" key="3">
    <source>
        <dbReference type="Proteomes" id="UP000299102"/>
    </source>
</evidence>
<accession>A0A4C1UX89</accession>
<evidence type="ECO:0000256" key="1">
    <source>
        <dbReference type="SAM" id="Phobius"/>
    </source>
</evidence>
<keyword evidence="1" id="KW-0472">Membrane</keyword>
<feature type="transmembrane region" description="Helical" evidence="1">
    <location>
        <begin position="24"/>
        <end position="45"/>
    </location>
</feature>
<comment type="caution">
    <text evidence="2">The sequence shown here is derived from an EMBL/GenBank/DDBJ whole genome shotgun (WGS) entry which is preliminary data.</text>
</comment>
<gene>
    <name evidence="2" type="ORF">EVAR_18183_1</name>
</gene>
<dbReference type="Proteomes" id="UP000299102">
    <property type="component" value="Unassembled WGS sequence"/>
</dbReference>
<sequence>MLNLMPKRYNFACLPLTNHPSSLLLSLEALLLVLHFVRILGFNILSNVQFRKHLEGKVKLASKKLEVLNFFELDHRLLFYKTQVQPHLEYCCHIWVGAPQYQLLSRDRIQRRPSRIVDKPVVSGQFDPSVLRRDVASLYTLYRVYDEACSEELFNLGPTLISVIVRIA</sequence>